<accession>A0A382AZP7</accession>
<reference evidence="2" key="1">
    <citation type="submission" date="2018-05" db="EMBL/GenBank/DDBJ databases">
        <authorList>
            <person name="Lanie J.A."/>
            <person name="Ng W.-L."/>
            <person name="Kazmierczak K.M."/>
            <person name="Andrzejewski T.M."/>
            <person name="Davidsen T.M."/>
            <person name="Wayne K.J."/>
            <person name="Tettelin H."/>
            <person name="Glass J.I."/>
            <person name="Rusch D."/>
            <person name="Podicherti R."/>
            <person name="Tsui H.-C.T."/>
            <person name="Winkler M.E."/>
        </authorList>
    </citation>
    <scope>NUCLEOTIDE SEQUENCE</scope>
</reference>
<dbReference type="Pfam" id="PF13360">
    <property type="entry name" value="PQQ_2"/>
    <property type="match status" value="1"/>
</dbReference>
<dbReference type="PANTHER" id="PTHR34512">
    <property type="entry name" value="CELL SURFACE PROTEIN"/>
    <property type="match status" value="1"/>
</dbReference>
<organism evidence="2">
    <name type="scientific">marine metagenome</name>
    <dbReference type="NCBI Taxonomy" id="408172"/>
    <lineage>
        <taxon>unclassified sequences</taxon>
        <taxon>metagenomes</taxon>
        <taxon>ecological metagenomes</taxon>
    </lineage>
</organism>
<sequence length="171" mass="18684">VNRIAEPHRVLLLTVAGLALGLVRVEAADWPQLLGPHADGTSTETGLLAAWPNGGPEVVWKKKIGTGYSAPSIRDSRLIVFHRIGNEEIVEALDAKTAKPLWKHAYSTHYRDPFGYNNGPRCTPLLTMSHCFTFGAEGALLCLDIKTGKPAWHRKTAEEFQVPEAFFGIGA</sequence>
<dbReference type="EMBL" id="UINC01027379">
    <property type="protein sequence ID" value="SVB06522.1"/>
    <property type="molecule type" value="Genomic_DNA"/>
</dbReference>
<protein>
    <recommendedName>
        <fullName evidence="1">Pyrrolo-quinoline quinone repeat domain-containing protein</fullName>
    </recommendedName>
</protein>
<dbReference type="Gene3D" id="2.130.10.10">
    <property type="entry name" value="YVTN repeat-like/Quinoprotein amine dehydrogenase"/>
    <property type="match status" value="1"/>
</dbReference>
<feature type="non-terminal residue" evidence="2">
    <location>
        <position position="171"/>
    </location>
</feature>
<dbReference type="SUPFAM" id="SSF50998">
    <property type="entry name" value="Quinoprotein alcohol dehydrogenase-like"/>
    <property type="match status" value="1"/>
</dbReference>
<evidence type="ECO:0000313" key="2">
    <source>
        <dbReference type="EMBL" id="SVB06522.1"/>
    </source>
</evidence>
<name>A0A382AZP7_9ZZZZ</name>
<dbReference type="InterPro" id="IPR002372">
    <property type="entry name" value="PQQ_rpt_dom"/>
</dbReference>
<gene>
    <name evidence="2" type="ORF">METZ01_LOCUS159376</name>
</gene>
<dbReference type="AlphaFoldDB" id="A0A382AZP7"/>
<feature type="non-terminal residue" evidence="2">
    <location>
        <position position="1"/>
    </location>
</feature>
<evidence type="ECO:0000259" key="1">
    <source>
        <dbReference type="Pfam" id="PF13360"/>
    </source>
</evidence>
<feature type="domain" description="Pyrrolo-quinoline quinone repeat" evidence="1">
    <location>
        <begin position="44"/>
        <end position="159"/>
    </location>
</feature>
<dbReference type="PANTHER" id="PTHR34512:SF30">
    <property type="entry name" value="OUTER MEMBRANE PROTEIN ASSEMBLY FACTOR BAMB"/>
    <property type="match status" value="1"/>
</dbReference>
<dbReference type="InterPro" id="IPR015943">
    <property type="entry name" value="WD40/YVTN_repeat-like_dom_sf"/>
</dbReference>
<proteinExistence type="predicted"/>
<dbReference type="InterPro" id="IPR011047">
    <property type="entry name" value="Quinoprotein_ADH-like_sf"/>
</dbReference>